<dbReference type="AlphaFoldDB" id="A0AAN8B0S0"/>
<keyword evidence="3" id="KW-1185">Reference proteome</keyword>
<dbReference type="EMBL" id="JAULUE010002068">
    <property type="protein sequence ID" value="KAK5876281.1"/>
    <property type="molecule type" value="Genomic_DNA"/>
</dbReference>
<feature type="compositionally biased region" description="Low complexity" evidence="1">
    <location>
        <begin position="30"/>
        <end position="66"/>
    </location>
</feature>
<evidence type="ECO:0000313" key="3">
    <source>
        <dbReference type="Proteomes" id="UP001335648"/>
    </source>
</evidence>
<organism evidence="2 3">
    <name type="scientific">Champsocephalus esox</name>
    <name type="common">pike icefish</name>
    <dbReference type="NCBI Taxonomy" id="159716"/>
    <lineage>
        <taxon>Eukaryota</taxon>
        <taxon>Metazoa</taxon>
        <taxon>Chordata</taxon>
        <taxon>Craniata</taxon>
        <taxon>Vertebrata</taxon>
        <taxon>Euteleostomi</taxon>
        <taxon>Actinopterygii</taxon>
        <taxon>Neopterygii</taxon>
        <taxon>Teleostei</taxon>
        <taxon>Neoteleostei</taxon>
        <taxon>Acanthomorphata</taxon>
        <taxon>Eupercaria</taxon>
        <taxon>Perciformes</taxon>
        <taxon>Notothenioidei</taxon>
        <taxon>Channichthyidae</taxon>
        <taxon>Champsocephalus</taxon>
    </lineage>
</organism>
<dbReference type="PANTHER" id="PTHR47306:SF2">
    <property type="entry name" value="CORE-BINDING (CB) DOMAIN-CONTAINING PROTEIN"/>
    <property type="match status" value="1"/>
</dbReference>
<protein>
    <submittedName>
        <fullName evidence="2">Uncharacterized protein</fullName>
    </submittedName>
</protein>
<feature type="compositionally biased region" description="Basic and acidic residues" evidence="1">
    <location>
        <begin position="81"/>
        <end position="90"/>
    </location>
</feature>
<name>A0AAN8B0S0_9TELE</name>
<sequence length="207" mass="22780">MVKYLVQKGYLILNKPCDEDMDCAREAPGTSDSVAATTSAVATSAPTDDSATLATSAVACTASSSPPEEEEETDSSETPSSDEKTRDSSRRSLVQQIHSTGTVREAMQAGGMYDKCPPESKLLVGFKKHLSGALQVQNCQQEVDDVSRFLRYMQPEGEPHLEFMTKTTDHGPHECPKQLGLVCSHYPQLHEEHNQVPAVRERERRVE</sequence>
<gene>
    <name evidence="2" type="ORF">CesoFtcFv8_027266</name>
</gene>
<accession>A0AAN8B0S0</accession>
<evidence type="ECO:0000256" key="1">
    <source>
        <dbReference type="SAM" id="MobiDB-lite"/>
    </source>
</evidence>
<comment type="caution">
    <text evidence="2">The sequence shown here is derived from an EMBL/GenBank/DDBJ whole genome shotgun (WGS) entry which is preliminary data.</text>
</comment>
<proteinExistence type="predicted"/>
<dbReference type="Proteomes" id="UP001335648">
    <property type="component" value="Unassembled WGS sequence"/>
</dbReference>
<reference evidence="2 3" key="1">
    <citation type="journal article" date="2023" name="Mol. Biol. Evol.">
        <title>Genomics of Secondarily Temperate Adaptation in the Only Non-Antarctic Icefish.</title>
        <authorList>
            <person name="Rivera-Colon A.G."/>
            <person name="Rayamajhi N."/>
            <person name="Minhas B.F."/>
            <person name="Madrigal G."/>
            <person name="Bilyk K.T."/>
            <person name="Yoon V."/>
            <person name="Hune M."/>
            <person name="Gregory S."/>
            <person name="Cheng C.H.C."/>
            <person name="Catchen J.M."/>
        </authorList>
    </citation>
    <scope>NUCLEOTIDE SEQUENCE [LARGE SCALE GENOMIC DNA]</scope>
    <source>
        <strain evidence="2">JC2023a</strain>
    </source>
</reference>
<dbReference type="PANTHER" id="PTHR47306">
    <property type="entry name" value="SI:CH211-178J18.4-RELATED"/>
    <property type="match status" value="1"/>
</dbReference>
<evidence type="ECO:0000313" key="2">
    <source>
        <dbReference type="EMBL" id="KAK5876281.1"/>
    </source>
</evidence>
<feature type="region of interest" description="Disordered" evidence="1">
    <location>
        <begin position="24"/>
        <end position="97"/>
    </location>
</feature>